<evidence type="ECO:0000313" key="1">
    <source>
        <dbReference type="EMBL" id="KKN74564.1"/>
    </source>
</evidence>
<proteinExistence type="predicted"/>
<protein>
    <submittedName>
        <fullName evidence="1">Uncharacterized protein</fullName>
    </submittedName>
</protein>
<dbReference type="EMBL" id="LAZR01000324">
    <property type="protein sequence ID" value="KKN74564.1"/>
    <property type="molecule type" value="Genomic_DNA"/>
</dbReference>
<comment type="caution">
    <text evidence="1">The sequence shown here is derived from an EMBL/GenBank/DDBJ whole genome shotgun (WGS) entry which is preliminary data.</text>
</comment>
<reference evidence="1" key="1">
    <citation type="journal article" date="2015" name="Nature">
        <title>Complex archaea that bridge the gap between prokaryotes and eukaryotes.</title>
        <authorList>
            <person name="Spang A."/>
            <person name="Saw J.H."/>
            <person name="Jorgensen S.L."/>
            <person name="Zaremba-Niedzwiedzka K."/>
            <person name="Martijn J."/>
            <person name="Lind A.E."/>
            <person name="van Eijk R."/>
            <person name="Schleper C."/>
            <person name="Guy L."/>
            <person name="Ettema T.J."/>
        </authorList>
    </citation>
    <scope>NUCLEOTIDE SEQUENCE</scope>
</reference>
<sequence length="65" mass="7252">MTSILPDKYNPLRELVSTILIYGRENTNLTWEGGKLIYTPISSLTESILLNVLEGISEIPDESLS</sequence>
<name>A0A0F9T5S9_9ZZZZ</name>
<dbReference type="AlphaFoldDB" id="A0A0F9T5S9"/>
<organism evidence="1">
    <name type="scientific">marine sediment metagenome</name>
    <dbReference type="NCBI Taxonomy" id="412755"/>
    <lineage>
        <taxon>unclassified sequences</taxon>
        <taxon>metagenomes</taxon>
        <taxon>ecological metagenomes</taxon>
    </lineage>
</organism>
<accession>A0A0F9T5S9</accession>
<gene>
    <name evidence="1" type="ORF">LCGC14_0389810</name>
</gene>